<evidence type="ECO:0000313" key="1">
    <source>
        <dbReference type="EMBL" id="KAI3665467.1"/>
    </source>
</evidence>
<reference evidence="2" key="1">
    <citation type="journal article" date="2022" name="Mol. Ecol. Resour.">
        <title>The genomes of chicory, endive, great burdock and yacon provide insights into Asteraceae palaeo-polyploidization history and plant inulin production.</title>
        <authorList>
            <person name="Fan W."/>
            <person name="Wang S."/>
            <person name="Wang H."/>
            <person name="Wang A."/>
            <person name="Jiang F."/>
            <person name="Liu H."/>
            <person name="Zhao H."/>
            <person name="Xu D."/>
            <person name="Zhang Y."/>
        </authorList>
    </citation>
    <scope>NUCLEOTIDE SEQUENCE [LARGE SCALE GENOMIC DNA]</scope>
    <source>
        <strain evidence="2">cv. Niubang</strain>
    </source>
</reference>
<keyword evidence="2" id="KW-1185">Reference proteome</keyword>
<organism evidence="1 2">
    <name type="scientific">Arctium lappa</name>
    <name type="common">Greater burdock</name>
    <name type="synonym">Lappa major</name>
    <dbReference type="NCBI Taxonomy" id="4217"/>
    <lineage>
        <taxon>Eukaryota</taxon>
        <taxon>Viridiplantae</taxon>
        <taxon>Streptophyta</taxon>
        <taxon>Embryophyta</taxon>
        <taxon>Tracheophyta</taxon>
        <taxon>Spermatophyta</taxon>
        <taxon>Magnoliopsida</taxon>
        <taxon>eudicotyledons</taxon>
        <taxon>Gunneridae</taxon>
        <taxon>Pentapetalae</taxon>
        <taxon>asterids</taxon>
        <taxon>campanulids</taxon>
        <taxon>Asterales</taxon>
        <taxon>Asteraceae</taxon>
        <taxon>Carduoideae</taxon>
        <taxon>Cardueae</taxon>
        <taxon>Arctiinae</taxon>
        <taxon>Arctium</taxon>
    </lineage>
</organism>
<dbReference type="Proteomes" id="UP001055879">
    <property type="component" value="Linkage Group LG18"/>
</dbReference>
<proteinExistence type="predicted"/>
<gene>
    <name evidence="1" type="ORF">L6452_44094</name>
</gene>
<dbReference type="EMBL" id="CM042064">
    <property type="protein sequence ID" value="KAI3665467.1"/>
    <property type="molecule type" value="Genomic_DNA"/>
</dbReference>
<accession>A0ACB8XE57</accession>
<name>A0ACB8XE57_ARCLA</name>
<protein>
    <submittedName>
        <fullName evidence="1">Uncharacterized protein</fullName>
    </submittedName>
</protein>
<reference evidence="1 2" key="2">
    <citation type="journal article" date="2022" name="Mol. Ecol. Resour.">
        <title>The genomes of chicory, endive, great burdock and yacon provide insights into Asteraceae paleo-polyploidization history and plant inulin production.</title>
        <authorList>
            <person name="Fan W."/>
            <person name="Wang S."/>
            <person name="Wang H."/>
            <person name="Wang A."/>
            <person name="Jiang F."/>
            <person name="Liu H."/>
            <person name="Zhao H."/>
            <person name="Xu D."/>
            <person name="Zhang Y."/>
        </authorList>
    </citation>
    <scope>NUCLEOTIDE SEQUENCE [LARGE SCALE GENOMIC DNA]</scope>
    <source>
        <strain evidence="2">cv. Niubang</strain>
    </source>
</reference>
<sequence length="229" mass="25033">MHKSSCSCDHHYQPPNSFSMLFNMPPYHQHICPYSSSSSSGSVDCTLSLATPAASSRLNGENDYELPEYSRSSSRFCWDFLQSDNGNSTAPPSHKSNRGGATVNSSGSESLLARRCANCDTTSTPLWRNGPRGPKSLCNACGIRFKKEERRAAATATVATTAVGGGGDATEGYNQNSWMHKMPASCYSPAAVGSEFRFRDDVDDRDSTFLSWRLNVTDRAGLVHDFTRY</sequence>
<comment type="caution">
    <text evidence="1">The sequence shown here is derived from an EMBL/GenBank/DDBJ whole genome shotgun (WGS) entry which is preliminary data.</text>
</comment>
<evidence type="ECO:0000313" key="2">
    <source>
        <dbReference type="Proteomes" id="UP001055879"/>
    </source>
</evidence>